<keyword evidence="2" id="KW-0732">Signal</keyword>
<gene>
    <name evidence="3" type="ORF">LECACI_7A002856</name>
</gene>
<proteinExistence type="predicted"/>
<evidence type="ECO:0000313" key="3">
    <source>
        <dbReference type="EMBL" id="CAK3926156.1"/>
    </source>
</evidence>
<feature type="chain" id="PRO_5042573814" evidence="2">
    <location>
        <begin position="23"/>
        <end position="617"/>
    </location>
</feature>
<accession>A0AAI9E954</accession>
<evidence type="ECO:0000256" key="2">
    <source>
        <dbReference type="SAM" id="SignalP"/>
    </source>
</evidence>
<protein>
    <submittedName>
        <fullName evidence="3">Uncharacterized protein</fullName>
    </submittedName>
</protein>
<dbReference type="AlphaFoldDB" id="A0AAI9E954"/>
<evidence type="ECO:0000256" key="1">
    <source>
        <dbReference type="SAM" id="MobiDB-lite"/>
    </source>
</evidence>
<sequence length="617" mass="66485">MQIKRLVAVLLQLGVLILTTEAADWDDFDHYDEHGLPIFHPTQAWTDLSHYDERGIPIFHGPQATNFELDRRQAVRSPSTYQQTITATSVGPDGFTTVPYATNGQQCSSVASNIYAVYDNYGVQYLYVCGGAITGDIVTSFVANSWSDCLTPCDLSVNCTGASYNNGDNYGVQNAAGQGMCTFKTQNGMYFTTTSAGQLITTRVAGMQRNRYMITYYPTTTTTTTTSTRTTSIASSITSTISTYATVTSTTTYGTVSYTTFVPTTTVISSQASSVTNTISGTTTGIATTRPTGTTVVTGSPIYTSGPAQTSTLPPQSTTLPAVTSVVTSTLKTTSSYPVTSTYSSVQDITVTTSTVIPTTQVSTMSGSLVTYTRFSTAYSTSILSQTSTYLTTNWITTTQSVYSSSTVVNTIQGTSTGIGTSRPTTTQIATGSPTYTTAPAMTSTLPASTLVLPARTTTVTSTGSTLTSSPVSATVVQTSQVTFFTSTVFSTVVSSTVSADFDDFQSAFQLSHKHHAGNIHGCWNRPPYDNADSHWIATLHDRSFPSDFNACPSDNNLAGIYQQHHKYFDNDIELPCDNHLLDYLRRHILSHVPDDNYSGGVNFRKSDHTDFDIHWR</sequence>
<dbReference type="Proteomes" id="UP001296104">
    <property type="component" value="Unassembled WGS sequence"/>
</dbReference>
<dbReference type="EMBL" id="CAVMBE010000013">
    <property type="protein sequence ID" value="CAK3926156.1"/>
    <property type="molecule type" value="Genomic_DNA"/>
</dbReference>
<keyword evidence="4" id="KW-1185">Reference proteome</keyword>
<reference evidence="3" key="1">
    <citation type="submission" date="2023-11" db="EMBL/GenBank/DDBJ databases">
        <authorList>
            <person name="Alioto T."/>
            <person name="Alioto T."/>
            <person name="Gomez Garrido J."/>
        </authorList>
    </citation>
    <scope>NUCLEOTIDE SEQUENCE</scope>
</reference>
<comment type="caution">
    <text evidence="3">The sequence shown here is derived from an EMBL/GenBank/DDBJ whole genome shotgun (WGS) entry which is preliminary data.</text>
</comment>
<evidence type="ECO:0000313" key="4">
    <source>
        <dbReference type="Proteomes" id="UP001296104"/>
    </source>
</evidence>
<feature type="signal peptide" evidence="2">
    <location>
        <begin position="1"/>
        <end position="22"/>
    </location>
</feature>
<organism evidence="3 4">
    <name type="scientific">Lecanosticta acicola</name>
    <dbReference type="NCBI Taxonomy" id="111012"/>
    <lineage>
        <taxon>Eukaryota</taxon>
        <taxon>Fungi</taxon>
        <taxon>Dikarya</taxon>
        <taxon>Ascomycota</taxon>
        <taxon>Pezizomycotina</taxon>
        <taxon>Dothideomycetes</taxon>
        <taxon>Dothideomycetidae</taxon>
        <taxon>Mycosphaerellales</taxon>
        <taxon>Mycosphaerellaceae</taxon>
        <taxon>Lecanosticta</taxon>
    </lineage>
</organism>
<name>A0AAI9E954_9PEZI</name>
<feature type="region of interest" description="Disordered" evidence="1">
    <location>
        <begin position="286"/>
        <end position="316"/>
    </location>
</feature>